<organism evidence="1 2">
    <name type="scientific">Anopheles arabiensis</name>
    <name type="common">Mosquito</name>
    <dbReference type="NCBI Taxonomy" id="7173"/>
    <lineage>
        <taxon>Eukaryota</taxon>
        <taxon>Metazoa</taxon>
        <taxon>Ecdysozoa</taxon>
        <taxon>Arthropoda</taxon>
        <taxon>Hexapoda</taxon>
        <taxon>Insecta</taxon>
        <taxon>Pterygota</taxon>
        <taxon>Neoptera</taxon>
        <taxon>Endopterygota</taxon>
        <taxon>Diptera</taxon>
        <taxon>Nematocera</taxon>
        <taxon>Culicoidea</taxon>
        <taxon>Culicidae</taxon>
        <taxon>Anophelinae</taxon>
        <taxon>Anopheles</taxon>
    </lineage>
</organism>
<dbReference type="GO" id="GO:0007096">
    <property type="term" value="P:regulation of exit from mitosis"/>
    <property type="evidence" value="ECO:0007669"/>
    <property type="project" value="InterPro"/>
</dbReference>
<protein>
    <submittedName>
        <fullName evidence="1">Uncharacterized protein</fullName>
    </submittedName>
</protein>
<name>A0A182HHH5_ANOAR</name>
<evidence type="ECO:0000313" key="1">
    <source>
        <dbReference type="EnsemblMetazoa" id="AARA000678-PA"/>
    </source>
</evidence>
<accession>A0A182HHH5</accession>
<dbReference type="Proteomes" id="UP000075840">
    <property type="component" value="Unassembled WGS sequence"/>
</dbReference>
<dbReference type="PANTHER" id="PTHR15681:SF1">
    <property type="entry name" value="MAD2L1-BINDING PROTEIN"/>
    <property type="match status" value="1"/>
</dbReference>
<dbReference type="GO" id="GO:0005634">
    <property type="term" value="C:nucleus"/>
    <property type="evidence" value="ECO:0007669"/>
    <property type="project" value="InterPro"/>
</dbReference>
<dbReference type="InterPro" id="IPR009511">
    <property type="entry name" value="MAD1/Cdc20-bound-Mad2-bd"/>
</dbReference>
<dbReference type="EMBL" id="APCN01002416">
    <property type="status" value="NOT_ANNOTATED_CDS"/>
    <property type="molecule type" value="Genomic_DNA"/>
</dbReference>
<dbReference type="VEuPathDB" id="VectorBase:AARA000678"/>
<dbReference type="EnsemblMetazoa" id="AARA000678-RA">
    <property type="protein sequence ID" value="AARA000678-PA"/>
    <property type="gene ID" value="AARA000678"/>
</dbReference>
<sequence length="295" mass="33005">MPFAGIHSCTKLESKKVNGIDMDSISIELDTPLITQGCASRIVRTIVELLLYNRTQIPFPYTTFRAMVKKLESADPTDATHSVAELRIQKQREKAQHVVQCVEMLFDTIEKILSNHSPIGELMIVFGKTIYTAKEAFIITLPAIDRNHIGENHQRSLEKVLRKIGLQLTLCDQLVSGQAVTSDTNIFVMVQSSCTLHPTLGVNLLDNFQLPKKCVKYEINFKITNNGEDETVNGCCKRLEIYSEEENMAQSGTLPTAAQATTLESQGPLSNEWFLLDAVISGFSIKTPKENVMWK</sequence>
<evidence type="ECO:0000313" key="2">
    <source>
        <dbReference type="Proteomes" id="UP000075840"/>
    </source>
</evidence>
<dbReference type="KEGG" id="aara:120902248"/>
<dbReference type="PANTHER" id="PTHR15681">
    <property type="entry name" value="MAD2L1-BINDING PROTEIN"/>
    <property type="match status" value="1"/>
</dbReference>
<keyword evidence="2" id="KW-1185">Reference proteome</keyword>
<proteinExistence type="predicted"/>
<dbReference type="GeneID" id="120902248"/>
<dbReference type="AlphaFoldDB" id="A0A182HHH5"/>
<dbReference type="InterPro" id="IPR053729">
    <property type="entry name" value="MAD2L1BP_domain_sf"/>
</dbReference>
<dbReference type="RefSeq" id="XP_040166763.1">
    <property type="nucleotide sequence ID" value="XM_040310829.1"/>
</dbReference>
<dbReference type="VEuPathDB" id="VectorBase:AARA21_008364"/>
<dbReference type="Gene3D" id="3.30.900.20">
    <property type="match status" value="1"/>
</dbReference>
<dbReference type="Pfam" id="PF06581">
    <property type="entry name" value="p31comet"/>
    <property type="match status" value="1"/>
</dbReference>
<reference evidence="1" key="1">
    <citation type="submission" date="2022-08" db="UniProtKB">
        <authorList>
            <consortium name="EnsemblMetazoa"/>
        </authorList>
    </citation>
    <scope>IDENTIFICATION</scope>
    <source>
        <strain evidence="1">Dongola</strain>
    </source>
</reference>